<accession>A0A8X6TGL2</accession>
<protein>
    <submittedName>
        <fullName evidence="1">Uncharacterized protein</fullName>
    </submittedName>
</protein>
<evidence type="ECO:0000313" key="2">
    <source>
        <dbReference type="Proteomes" id="UP000887013"/>
    </source>
</evidence>
<comment type="caution">
    <text evidence="1">The sequence shown here is derived from an EMBL/GenBank/DDBJ whole genome shotgun (WGS) entry which is preliminary data.</text>
</comment>
<name>A0A8X6TGL2_NEPPI</name>
<gene>
    <name evidence="1" type="ORF">NPIL_599141</name>
</gene>
<keyword evidence="2" id="KW-1185">Reference proteome</keyword>
<proteinExistence type="predicted"/>
<dbReference type="EMBL" id="BMAW01056954">
    <property type="protein sequence ID" value="GFT08458.1"/>
    <property type="molecule type" value="Genomic_DNA"/>
</dbReference>
<dbReference type="AlphaFoldDB" id="A0A8X6TGL2"/>
<sequence length="97" mass="10986">MEEVKQNDITASAFEFLLYIRVTEEELEKITNINNKCMVNPKDEGTNLESTAHLESQDNNNACFHRYAGGTNLESTAHLESQDNNNACFHRYAGYPA</sequence>
<dbReference type="Proteomes" id="UP000887013">
    <property type="component" value="Unassembled WGS sequence"/>
</dbReference>
<organism evidence="1 2">
    <name type="scientific">Nephila pilipes</name>
    <name type="common">Giant wood spider</name>
    <name type="synonym">Nephila maculata</name>
    <dbReference type="NCBI Taxonomy" id="299642"/>
    <lineage>
        <taxon>Eukaryota</taxon>
        <taxon>Metazoa</taxon>
        <taxon>Ecdysozoa</taxon>
        <taxon>Arthropoda</taxon>
        <taxon>Chelicerata</taxon>
        <taxon>Arachnida</taxon>
        <taxon>Araneae</taxon>
        <taxon>Araneomorphae</taxon>
        <taxon>Entelegynae</taxon>
        <taxon>Araneoidea</taxon>
        <taxon>Nephilidae</taxon>
        <taxon>Nephila</taxon>
    </lineage>
</organism>
<reference evidence="1" key="1">
    <citation type="submission" date="2020-08" db="EMBL/GenBank/DDBJ databases">
        <title>Multicomponent nature underlies the extraordinary mechanical properties of spider dragline silk.</title>
        <authorList>
            <person name="Kono N."/>
            <person name="Nakamura H."/>
            <person name="Mori M."/>
            <person name="Yoshida Y."/>
            <person name="Ohtoshi R."/>
            <person name="Malay A.D."/>
            <person name="Moran D.A.P."/>
            <person name="Tomita M."/>
            <person name="Numata K."/>
            <person name="Arakawa K."/>
        </authorList>
    </citation>
    <scope>NUCLEOTIDE SEQUENCE</scope>
</reference>
<evidence type="ECO:0000313" key="1">
    <source>
        <dbReference type="EMBL" id="GFT08458.1"/>
    </source>
</evidence>